<protein>
    <recommendedName>
        <fullName evidence="3">Regulatory protein FmdB Zinc ribbon domain-containing protein</fullName>
    </recommendedName>
</protein>
<evidence type="ECO:0008006" key="3">
    <source>
        <dbReference type="Google" id="ProtNLM"/>
    </source>
</evidence>
<name>A0ABT0E9Z3_9GAMM</name>
<evidence type="ECO:0000313" key="2">
    <source>
        <dbReference type="Proteomes" id="UP001165524"/>
    </source>
</evidence>
<evidence type="ECO:0000313" key="1">
    <source>
        <dbReference type="EMBL" id="MCK0538663.1"/>
    </source>
</evidence>
<organism evidence="1 2">
    <name type="scientific">Alcanivorax quisquiliarum</name>
    <dbReference type="NCBI Taxonomy" id="2933565"/>
    <lineage>
        <taxon>Bacteria</taxon>
        <taxon>Pseudomonadati</taxon>
        <taxon>Pseudomonadota</taxon>
        <taxon>Gammaproteobacteria</taxon>
        <taxon>Oceanospirillales</taxon>
        <taxon>Alcanivoracaceae</taxon>
        <taxon>Alcanivorax</taxon>
    </lineage>
</organism>
<sequence>MPIRPRPFTYRCDECGWSATVAPVSDALGPNDIHHRCGNCGNPALQRGTPSRLQALIATLKRDLGGRPPGM</sequence>
<accession>A0ABT0E9Z3</accession>
<proteinExistence type="predicted"/>
<dbReference type="Proteomes" id="UP001165524">
    <property type="component" value="Unassembled WGS sequence"/>
</dbReference>
<gene>
    <name evidence="1" type="ORF">MU846_13190</name>
</gene>
<comment type="caution">
    <text evidence="1">The sequence shown here is derived from an EMBL/GenBank/DDBJ whole genome shotgun (WGS) entry which is preliminary data.</text>
</comment>
<dbReference type="RefSeq" id="WP_246953496.1">
    <property type="nucleotide sequence ID" value="NZ_JALKII010000011.1"/>
</dbReference>
<reference evidence="1" key="1">
    <citation type="submission" date="2022-04" db="EMBL/GenBank/DDBJ databases">
        <title>Alcanivorax sp. CY1518 draft genome sequence.</title>
        <authorList>
            <person name="Zhao G."/>
            <person name="An M."/>
        </authorList>
    </citation>
    <scope>NUCLEOTIDE SEQUENCE</scope>
    <source>
        <strain evidence="1">CY1518</strain>
    </source>
</reference>
<keyword evidence="2" id="KW-1185">Reference proteome</keyword>
<dbReference type="EMBL" id="JALKII010000011">
    <property type="protein sequence ID" value="MCK0538663.1"/>
    <property type="molecule type" value="Genomic_DNA"/>
</dbReference>